<feature type="region of interest" description="Disordered" evidence="1">
    <location>
        <begin position="25"/>
        <end position="44"/>
    </location>
</feature>
<dbReference type="STRING" id="1123291.SAMN04490355_105434"/>
<dbReference type="RefSeq" id="WP_175490647.1">
    <property type="nucleotide sequence ID" value="NZ_FOTS01000054.1"/>
</dbReference>
<keyword evidence="3" id="KW-1185">Reference proteome</keyword>
<feature type="compositionally biased region" description="Low complexity" evidence="1">
    <location>
        <begin position="64"/>
        <end position="73"/>
    </location>
</feature>
<evidence type="ECO:0000313" key="2">
    <source>
        <dbReference type="EMBL" id="SFM20425.1"/>
    </source>
</evidence>
<dbReference type="GO" id="GO:0003824">
    <property type="term" value="F:catalytic activity"/>
    <property type="evidence" value="ECO:0007669"/>
    <property type="project" value="UniProtKB-ARBA"/>
</dbReference>
<evidence type="ECO:0000256" key="1">
    <source>
        <dbReference type="SAM" id="MobiDB-lite"/>
    </source>
</evidence>
<feature type="compositionally biased region" description="Low complexity" evidence="1">
    <location>
        <begin position="249"/>
        <end position="262"/>
    </location>
</feature>
<dbReference type="InterPro" id="IPR025157">
    <property type="entry name" value="Hemagglutinin_rpt"/>
</dbReference>
<feature type="region of interest" description="Disordered" evidence="1">
    <location>
        <begin position="240"/>
        <end position="262"/>
    </location>
</feature>
<protein>
    <submittedName>
        <fullName evidence="2">Haemagluttinin repeat-containing protein</fullName>
    </submittedName>
</protein>
<feature type="region of interest" description="Disordered" evidence="1">
    <location>
        <begin position="54"/>
        <end position="73"/>
    </location>
</feature>
<reference evidence="3" key="1">
    <citation type="submission" date="2016-10" db="EMBL/GenBank/DDBJ databases">
        <authorList>
            <person name="Varghese N."/>
            <person name="Submissions S."/>
        </authorList>
    </citation>
    <scope>NUCLEOTIDE SEQUENCE [LARGE SCALE GENOMIC DNA]</scope>
    <source>
        <strain evidence="3">DSM 13327</strain>
    </source>
</reference>
<evidence type="ECO:0000313" key="3">
    <source>
        <dbReference type="Proteomes" id="UP000199520"/>
    </source>
</evidence>
<sequence>MAFITCCSLICCRLSRHNIELTAAENTSTSDTVTSSKSSGYGVDLNPSGAVTGLYASSSKSSGTENTDATTHTETQITAQNTLTIKSGQDTSLTGAQVQGDSVVATIGGNLTLESQQDTDNYRANKTSTDGRIDIGLDVSVDGVDGSMTKNKTDSTYSSVVEQTSISAGTGGFDITIVSNTDLKGAVIVSTADADKNKLTTDTLTYSNLENKAEYSASSVGVNIDTSADAKLNEKGITPNIGMPASGDAQSTTQSAISAATI</sequence>
<dbReference type="Pfam" id="PF13332">
    <property type="entry name" value="Fil_haemagg_2"/>
    <property type="match status" value="1"/>
</dbReference>
<dbReference type="AlphaFoldDB" id="A0A1I4NYE5"/>
<proteinExistence type="predicted"/>
<accession>A0A1I4NYE5</accession>
<feature type="compositionally biased region" description="Low complexity" evidence="1">
    <location>
        <begin position="27"/>
        <end position="39"/>
    </location>
</feature>
<organism evidence="2 3">
    <name type="scientific">Pelosinus propionicus DSM 13327</name>
    <dbReference type="NCBI Taxonomy" id="1123291"/>
    <lineage>
        <taxon>Bacteria</taxon>
        <taxon>Bacillati</taxon>
        <taxon>Bacillota</taxon>
        <taxon>Negativicutes</taxon>
        <taxon>Selenomonadales</taxon>
        <taxon>Sporomusaceae</taxon>
        <taxon>Pelosinus</taxon>
    </lineage>
</organism>
<dbReference type="Proteomes" id="UP000199520">
    <property type="component" value="Unassembled WGS sequence"/>
</dbReference>
<dbReference type="EMBL" id="FOTS01000054">
    <property type="protein sequence ID" value="SFM20425.1"/>
    <property type="molecule type" value="Genomic_DNA"/>
</dbReference>
<gene>
    <name evidence="2" type="ORF">SAMN04490355_105434</name>
</gene>
<name>A0A1I4NYE5_9FIRM</name>